<dbReference type="Pfam" id="PF00069">
    <property type="entry name" value="Pkinase"/>
    <property type="match status" value="1"/>
</dbReference>
<feature type="domain" description="AGC-kinase C-terminal" evidence="10">
    <location>
        <begin position="313"/>
        <end position="376"/>
    </location>
</feature>
<keyword evidence="3 11" id="KW-0808">Transferase</keyword>
<dbReference type="FunFam" id="1.10.510.10:FF:000008">
    <property type="entry name" value="Non-specific serine/threonine protein kinase"/>
    <property type="match status" value="1"/>
</dbReference>
<dbReference type="OrthoDB" id="63267at2759"/>
<evidence type="ECO:0000256" key="1">
    <source>
        <dbReference type="ARBA" id="ARBA00022527"/>
    </source>
</evidence>
<evidence type="ECO:0000256" key="4">
    <source>
        <dbReference type="ARBA" id="ARBA00022741"/>
    </source>
</evidence>
<dbReference type="PROSITE" id="PS00108">
    <property type="entry name" value="PROTEIN_KINASE_ST"/>
    <property type="match status" value="1"/>
</dbReference>
<protein>
    <submittedName>
        <fullName evidence="11">Protein kinase domain protein</fullName>
        <ecNumber evidence="11">2.7.11.13</ecNumber>
    </submittedName>
</protein>
<evidence type="ECO:0000256" key="3">
    <source>
        <dbReference type="ARBA" id="ARBA00022679"/>
    </source>
</evidence>
<feature type="domain" description="Protein kinase" evidence="9">
    <location>
        <begin position="42"/>
        <end position="312"/>
    </location>
</feature>
<keyword evidence="1 8" id="KW-0723">Serine/threonine-protein kinase</keyword>
<keyword evidence="5 11" id="KW-0418">Kinase</keyword>
<dbReference type="SMART" id="SM00133">
    <property type="entry name" value="S_TK_X"/>
    <property type="match status" value="1"/>
</dbReference>
<accession>G0R3X1</accession>
<dbReference type="PROSITE" id="PS50011">
    <property type="entry name" value="PROTEIN_KINASE_DOM"/>
    <property type="match status" value="1"/>
</dbReference>
<dbReference type="GO" id="GO:0004697">
    <property type="term" value="F:diacylglycerol-dependent serine/threonine kinase activity"/>
    <property type="evidence" value="ECO:0007669"/>
    <property type="project" value="UniProtKB-EC"/>
</dbReference>
<feature type="binding site" evidence="7">
    <location>
        <position position="75"/>
    </location>
    <ligand>
        <name>ATP</name>
        <dbReference type="ChEBI" id="CHEBI:30616"/>
    </ligand>
</feature>
<evidence type="ECO:0000256" key="7">
    <source>
        <dbReference type="PROSITE-ProRule" id="PRU10141"/>
    </source>
</evidence>
<dbReference type="Gene3D" id="1.10.510.10">
    <property type="entry name" value="Transferase(Phosphotransferase) domain 1"/>
    <property type="match status" value="1"/>
</dbReference>
<evidence type="ECO:0000259" key="9">
    <source>
        <dbReference type="PROSITE" id="PS50011"/>
    </source>
</evidence>
<comment type="similarity">
    <text evidence="8">Belongs to the protein kinase superfamily.</text>
</comment>
<evidence type="ECO:0000256" key="2">
    <source>
        <dbReference type="ARBA" id="ARBA00022553"/>
    </source>
</evidence>
<dbReference type="InterPro" id="IPR045270">
    <property type="entry name" value="STKc_AGC"/>
</dbReference>
<evidence type="ECO:0000256" key="6">
    <source>
        <dbReference type="ARBA" id="ARBA00022840"/>
    </source>
</evidence>
<dbReference type="OMA" id="CVIYDMM"/>
<dbReference type="AlphaFoldDB" id="G0R3X1"/>
<dbReference type="Gene3D" id="3.30.200.20">
    <property type="entry name" value="Phosphorylase Kinase, domain 1"/>
    <property type="match status" value="1"/>
</dbReference>
<dbReference type="RefSeq" id="XP_004027192.1">
    <property type="nucleotide sequence ID" value="XM_004027143.1"/>
</dbReference>
<proteinExistence type="inferred from homology"/>
<dbReference type="PROSITE" id="PS00107">
    <property type="entry name" value="PROTEIN_KINASE_ATP"/>
    <property type="match status" value="1"/>
</dbReference>
<organism evidence="11 12">
    <name type="scientific">Ichthyophthirius multifiliis</name>
    <name type="common">White spot disease agent</name>
    <name type="synonym">Ich</name>
    <dbReference type="NCBI Taxonomy" id="5932"/>
    <lineage>
        <taxon>Eukaryota</taxon>
        <taxon>Sar</taxon>
        <taxon>Alveolata</taxon>
        <taxon>Ciliophora</taxon>
        <taxon>Intramacronucleata</taxon>
        <taxon>Oligohymenophorea</taxon>
        <taxon>Hymenostomatida</taxon>
        <taxon>Ophryoglenina</taxon>
        <taxon>Ichthyophthirius</taxon>
    </lineage>
</organism>
<dbReference type="InterPro" id="IPR008271">
    <property type="entry name" value="Ser/Thr_kinase_AS"/>
</dbReference>
<dbReference type="PROSITE" id="PS51285">
    <property type="entry name" value="AGC_KINASE_CTER"/>
    <property type="match status" value="1"/>
</dbReference>
<reference evidence="11 12" key="1">
    <citation type="submission" date="2011-07" db="EMBL/GenBank/DDBJ databases">
        <authorList>
            <person name="Coyne R."/>
            <person name="Brami D."/>
            <person name="Johnson J."/>
            <person name="Hostetler J."/>
            <person name="Hannick L."/>
            <person name="Clark T."/>
            <person name="Cassidy-Hanley D."/>
            <person name="Inman J."/>
        </authorList>
    </citation>
    <scope>NUCLEOTIDE SEQUENCE [LARGE SCALE GENOMIC DNA]</scope>
    <source>
        <strain evidence="11 12">G5</strain>
    </source>
</reference>
<keyword evidence="12" id="KW-1185">Reference proteome</keyword>
<dbReference type="Proteomes" id="UP000008983">
    <property type="component" value="Unassembled WGS sequence"/>
</dbReference>
<dbReference type="eggNOG" id="KOG0598">
    <property type="taxonomic scope" value="Eukaryota"/>
</dbReference>
<name>G0R3X1_ICHMU</name>
<keyword evidence="4 7" id="KW-0547">Nucleotide-binding</keyword>
<gene>
    <name evidence="11" type="ORF">IMG5_187920</name>
</gene>
<dbReference type="GO" id="GO:0005524">
    <property type="term" value="F:ATP binding"/>
    <property type="evidence" value="ECO:0007669"/>
    <property type="project" value="UniProtKB-UniRule"/>
</dbReference>
<evidence type="ECO:0000259" key="10">
    <source>
        <dbReference type="PROSITE" id="PS51285"/>
    </source>
</evidence>
<evidence type="ECO:0000313" key="12">
    <source>
        <dbReference type="Proteomes" id="UP000008983"/>
    </source>
</evidence>
<sequence>MKKIQKNPIYQQYCQDYLNYLNEQDQKSEQEKKKSPISINSFYLLSIIGKGSYAKVSLVRKKDDNQIYALKAIKKSLIEAKNQREHVIAERNILQQVDNQYIIKMKYAFQDKKKLFFALEFCPGGELYTLLSTKKHLNEQQQNLQNIIYKKIQKRTKFYAAQMVKALQYLHSRNIIYRDLKPENILIDKDGYIKLTDFGLSKMNVTDQQTATSLCGTPEYLAPEILNRQGHGKPADWWTLGNIIYEMITSLPPFYHSNRNILFKNIREMQPQPHERIQGNLKNLLTGLLEKNSNKRLGTIDGAKQIIDHPWFADLRWDLLEKRQIVPPFIPKLDSEIDIRYIDSEFKDLPLYSPTEENAYSVEQYTSIFLIQMFIY</sequence>
<dbReference type="SUPFAM" id="SSF56112">
    <property type="entry name" value="Protein kinase-like (PK-like)"/>
    <property type="match status" value="1"/>
</dbReference>
<evidence type="ECO:0000313" key="11">
    <source>
        <dbReference type="EMBL" id="EGR27847.1"/>
    </source>
</evidence>
<dbReference type="EC" id="2.7.11.13" evidence="11"/>
<dbReference type="EMBL" id="GL984314">
    <property type="protein sequence ID" value="EGR27847.1"/>
    <property type="molecule type" value="Genomic_DNA"/>
</dbReference>
<dbReference type="CDD" id="cd05123">
    <property type="entry name" value="STKc_AGC"/>
    <property type="match status" value="1"/>
</dbReference>
<dbReference type="InterPro" id="IPR017441">
    <property type="entry name" value="Protein_kinase_ATP_BS"/>
</dbReference>
<keyword evidence="2" id="KW-0597">Phosphoprotein</keyword>
<dbReference type="PANTHER" id="PTHR24351">
    <property type="entry name" value="RIBOSOMAL PROTEIN S6 KINASE"/>
    <property type="match status" value="1"/>
</dbReference>
<dbReference type="STRING" id="857967.G0R3X1"/>
<evidence type="ECO:0000256" key="5">
    <source>
        <dbReference type="ARBA" id="ARBA00022777"/>
    </source>
</evidence>
<dbReference type="FunFam" id="3.30.200.20:FF:000042">
    <property type="entry name" value="Aurora kinase A"/>
    <property type="match status" value="1"/>
</dbReference>
<dbReference type="SMART" id="SM00220">
    <property type="entry name" value="S_TKc"/>
    <property type="match status" value="1"/>
</dbReference>
<dbReference type="InterPro" id="IPR000961">
    <property type="entry name" value="AGC-kinase_C"/>
</dbReference>
<dbReference type="InParanoid" id="G0R3X1"/>
<evidence type="ECO:0000256" key="8">
    <source>
        <dbReference type="RuleBase" id="RU000304"/>
    </source>
</evidence>
<dbReference type="GeneID" id="14903916"/>
<dbReference type="InterPro" id="IPR000719">
    <property type="entry name" value="Prot_kinase_dom"/>
</dbReference>
<keyword evidence="6 7" id="KW-0067">ATP-binding</keyword>
<dbReference type="InterPro" id="IPR011009">
    <property type="entry name" value="Kinase-like_dom_sf"/>
</dbReference>